<feature type="region of interest" description="Disordered" evidence="4">
    <location>
        <begin position="1"/>
        <end position="37"/>
    </location>
</feature>
<reference evidence="6 7" key="1">
    <citation type="submission" date="2021-04" db="EMBL/GenBank/DDBJ databases">
        <authorList>
            <person name="Tang X."/>
            <person name="Zhou X."/>
            <person name="Chen X."/>
            <person name="Cernava T."/>
            <person name="Zhang C."/>
        </authorList>
    </citation>
    <scope>NUCLEOTIDE SEQUENCE [LARGE SCALE GENOMIC DNA]</scope>
    <source>
        <strain evidence="6 7">BH-SS-21</strain>
    </source>
</reference>
<dbReference type="Proteomes" id="UP000677413">
    <property type="component" value="Unassembled WGS sequence"/>
</dbReference>
<evidence type="ECO:0000313" key="6">
    <source>
        <dbReference type="EMBL" id="MBQ0853825.1"/>
    </source>
</evidence>
<dbReference type="PANTHER" id="PTHR42788:SF13">
    <property type="entry name" value="ALIPHATIC SULFONATES IMPORT ATP-BINDING PROTEIN SSUB"/>
    <property type="match status" value="1"/>
</dbReference>
<dbReference type="PANTHER" id="PTHR42788">
    <property type="entry name" value="TAURINE IMPORT ATP-BINDING PROTEIN-RELATED"/>
    <property type="match status" value="1"/>
</dbReference>
<dbReference type="InterPro" id="IPR050166">
    <property type="entry name" value="ABC_transporter_ATP-bind"/>
</dbReference>
<accession>A0A941B7R5</accession>
<protein>
    <submittedName>
        <fullName evidence="6">ABC transporter ATP-binding protein</fullName>
    </submittedName>
</protein>
<feature type="region of interest" description="Disordered" evidence="4">
    <location>
        <begin position="141"/>
        <end position="164"/>
    </location>
</feature>
<feature type="compositionally biased region" description="Low complexity" evidence="4">
    <location>
        <begin position="149"/>
        <end position="159"/>
    </location>
</feature>
<dbReference type="InterPro" id="IPR003439">
    <property type="entry name" value="ABC_transporter-like_ATP-bd"/>
</dbReference>
<dbReference type="Gene3D" id="3.40.50.300">
    <property type="entry name" value="P-loop containing nucleotide triphosphate hydrolases"/>
    <property type="match status" value="1"/>
</dbReference>
<feature type="domain" description="ABC transporter" evidence="5">
    <location>
        <begin position="39"/>
        <end position="257"/>
    </location>
</feature>
<name>A0A941B7R5_9ACTN</name>
<dbReference type="SUPFAM" id="SSF52540">
    <property type="entry name" value="P-loop containing nucleoside triphosphate hydrolases"/>
    <property type="match status" value="1"/>
</dbReference>
<dbReference type="GO" id="GO:0005524">
    <property type="term" value="F:ATP binding"/>
    <property type="evidence" value="ECO:0007669"/>
    <property type="project" value="UniProtKB-KW"/>
</dbReference>
<comment type="caution">
    <text evidence="6">The sequence shown here is derived from an EMBL/GenBank/DDBJ whole genome shotgun (WGS) entry which is preliminary data.</text>
</comment>
<evidence type="ECO:0000256" key="2">
    <source>
        <dbReference type="ARBA" id="ARBA00022741"/>
    </source>
</evidence>
<dbReference type="InterPro" id="IPR027417">
    <property type="entry name" value="P-loop_NTPase"/>
</dbReference>
<dbReference type="PROSITE" id="PS50893">
    <property type="entry name" value="ABC_TRANSPORTER_2"/>
    <property type="match status" value="1"/>
</dbReference>
<keyword evidence="7" id="KW-1185">Reference proteome</keyword>
<evidence type="ECO:0000313" key="7">
    <source>
        <dbReference type="Proteomes" id="UP000677413"/>
    </source>
</evidence>
<keyword evidence="1" id="KW-0813">Transport</keyword>
<gene>
    <name evidence="6" type="ORF">J8N05_37295</name>
</gene>
<organism evidence="6 7">
    <name type="scientific">Streptomyces liliiviolaceus</name>
    <dbReference type="NCBI Taxonomy" id="2823109"/>
    <lineage>
        <taxon>Bacteria</taxon>
        <taxon>Bacillati</taxon>
        <taxon>Actinomycetota</taxon>
        <taxon>Actinomycetes</taxon>
        <taxon>Kitasatosporales</taxon>
        <taxon>Streptomycetaceae</taxon>
        <taxon>Streptomyces</taxon>
    </lineage>
</organism>
<dbReference type="InterPro" id="IPR003593">
    <property type="entry name" value="AAA+_ATPase"/>
</dbReference>
<dbReference type="GO" id="GO:0016887">
    <property type="term" value="F:ATP hydrolysis activity"/>
    <property type="evidence" value="ECO:0007669"/>
    <property type="project" value="InterPro"/>
</dbReference>
<keyword evidence="3 6" id="KW-0067">ATP-binding</keyword>
<dbReference type="SMART" id="SM00382">
    <property type="entry name" value="AAA"/>
    <property type="match status" value="1"/>
</dbReference>
<evidence type="ECO:0000256" key="4">
    <source>
        <dbReference type="SAM" id="MobiDB-lite"/>
    </source>
</evidence>
<proteinExistence type="predicted"/>
<evidence type="ECO:0000256" key="1">
    <source>
        <dbReference type="ARBA" id="ARBA00022448"/>
    </source>
</evidence>
<dbReference type="Pfam" id="PF00005">
    <property type="entry name" value="ABC_tran"/>
    <property type="match status" value="1"/>
</dbReference>
<dbReference type="EMBL" id="JAGPYQ010000002">
    <property type="protein sequence ID" value="MBQ0853825.1"/>
    <property type="molecule type" value="Genomic_DNA"/>
</dbReference>
<evidence type="ECO:0000259" key="5">
    <source>
        <dbReference type="PROSITE" id="PS50893"/>
    </source>
</evidence>
<keyword evidence="2" id="KW-0547">Nucleotide-binding</keyword>
<sequence length="271" mass="28481">MATDVHRTVGPQQASADSGSGSGSGSDREHGPTTPVPAVRVEGLTRTFDGRAVIDNLQLSIGQDEFVALLGRRGCGKSTLLRVLAGLDSAIEGTVLVPRRKAVAYQAPPLTPWRKVWRTVLLGLGRPGGFRRAAAGQTRTEVGLLSHAGPRPGSPSGSGAEVQREPLESALAADPDLLLLDEPFGALDAPARAGAQRLVGELWQRHGCAVLLATSDVEEAALLADRVLVMDAGAIAYEIAVELDRPRDRTDARFAELRAGLLERLGTEPAA</sequence>
<evidence type="ECO:0000256" key="3">
    <source>
        <dbReference type="ARBA" id="ARBA00022840"/>
    </source>
</evidence>
<dbReference type="AlphaFoldDB" id="A0A941B7R5"/>
<dbReference type="RefSeq" id="WP_210891074.1">
    <property type="nucleotide sequence ID" value="NZ_JAGPYQ010000002.1"/>
</dbReference>